<dbReference type="GO" id="GO:0003810">
    <property type="term" value="F:protein-glutamine gamma-glutamyltransferase activity"/>
    <property type="evidence" value="ECO:0007669"/>
    <property type="project" value="UniProtKB-EC"/>
</dbReference>
<accession>A0A6P8NNK0</accession>
<comment type="cofactor">
    <cofactor evidence="8">
        <name>Ca(2+)</name>
        <dbReference type="ChEBI" id="CHEBI:29108"/>
    </cofactor>
    <text evidence="8">Binds 1 Ca(2+) ion per subunit.</text>
</comment>
<keyword evidence="5" id="KW-0012">Acyltransferase</keyword>
<dbReference type="AlphaFoldDB" id="A0A6P8NNK0"/>
<feature type="active site" evidence="7">
    <location>
        <position position="336"/>
    </location>
</feature>
<feature type="compositionally biased region" description="Polar residues" evidence="9">
    <location>
        <begin position="486"/>
        <end position="497"/>
    </location>
</feature>
<evidence type="ECO:0000256" key="8">
    <source>
        <dbReference type="PIRSR" id="PIRSR000459-2"/>
    </source>
</evidence>
<dbReference type="Proteomes" id="UP000515159">
    <property type="component" value="Chromosome 11"/>
</dbReference>
<dbReference type="GO" id="GO:0046872">
    <property type="term" value="F:metal ion binding"/>
    <property type="evidence" value="ECO:0007669"/>
    <property type="project" value="UniProtKB-KW"/>
</dbReference>
<dbReference type="FunFam" id="3.90.260.10:FF:000001">
    <property type="entry name" value="Protein-glutamine gamma-glutamyltransferase 2"/>
    <property type="match status" value="1"/>
</dbReference>
<feature type="binding site" evidence="8">
    <location>
        <position position="401"/>
    </location>
    <ligand>
        <name>Ca(2+)</name>
        <dbReference type="ChEBI" id="CHEBI:29108"/>
    </ligand>
</feature>
<dbReference type="PROSITE" id="PS00547">
    <property type="entry name" value="TRANSGLUTAMINASES"/>
    <property type="match status" value="1"/>
</dbReference>
<dbReference type="InterPro" id="IPR023608">
    <property type="entry name" value="Transglutaminase_animal"/>
</dbReference>
<dbReference type="OrthoDB" id="437511at2759"/>
<dbReference type="InParanoid" id="A0A6P8NNK0"/>
<dbReference type="PIRSF" id="PIRSF000459">
    <property type="entry name" value="TGM_EBP42"/>
    <property type="match status" value="1"/>
</dbReference>
<evidence type="ECO:0000256" key="9">
    <source>
        <dbReference type="SAM" id="MobiDB-lite"/>
    </source>
</evidence>
<keyword evidence="4 8" id="KW-0106">Calcium</keyword>
<organism evidence="11 12">
    <name type="scientific">Geotrypetes seraphini</name>
    <name type="common">Gaboon caecilian</name>
    <name type="synonym">Caecilia seraphini</name>
    <dbReference type="NCBI Taxonomy" id="260995"/>
    <lineage>
        <taxon>Eukaryota</taxon>
        <taxon>Metazoa</taxon>
        <taxon>Chordata</taxon>
        <taxon>Craniata</taxon>
        <taxon>Vertebrata</taxon>
        <taxon>Euteleostomi</taxon>
        <taxon>Amphibia</taxon>
        <taxon>Gymnophiona</taxon>
        <taxon>Geotrypetes</taxon>
    </lineage>
</organism>
<dbReference type="InterPro" id="IPR036985">
    <property type="entry name" value="Transglutaminase-like_sf"/>
</dbReference>
<dbReference type="PANTHER" id="PTHR11590:SF38">
    <property type="entry name" value="PROTEIN-GLUTAMINE GAMMA-GLUTAMYLTRANSFERASE 5"/>
    <property type="match status" value="1"/>
</dbReference>
<evidence type="ECO:0000256" key="1">
    <source>
        <dbReference type="ARBA" id="ARBA00005968"/>
    </source>
</evidence>
<evidence type="ECO:0000256" key="5">
    <source>
        <dbReference type="ARBA" id="ARBA00023315"/>
    </source>
</evidence>
<dbReference type="InterPro" id="IPR038765">
    <property type="entry name" value="Papain-like_cys_pep_sf"/>
</dbReference>
<evidence type="ECO:0000259" key="10">
    <source>
        <dbReference type="SMART" id="SM00460"/>
    </source>
</evidence>
<keyword evidence="3 8" id="KW-0479">Metal-binding</keyword>
<evidence type="ECO:0000256" key="3">
    <source>
        <dbReference type="ARBA" id="ARBA00022723"/>
    </source>
</evidence>
<keyword evidence="11" id="KW-1185">Reference proteome</keyword>
<feature type="active site" evidence="7">
    <location>
        <position position="277"/>
    </location>
</feature>
<proteinExistence type="inferred from homology"/>
<dbReference type="FunFam" id="2.60.40.10:FF:000090">
    <property type="entry name" value="Protein-glutamine gamma-glutamyltransferase 2"/>
    <property type="match status" value="1"/>
</dbReference>
<dbReference type="InterPro" id="IPR036238">
    <property type="entry name" value="Transglutaminase_C_sf"/>
</dbReference>
<gene>
    <name evidence="12" type="primary">LOC117345704</name>
</gene>
<evidence type="ECO:0000256" key="6">
    <source>
        <dbReference type="ARBA" id="ARBA00024222"/>
    </source>
</evidence>
<dbReference type="SUPFAM" id="SSF49309">
    <property type="entry name" value="Transglutaminase, two C-terminal domains"/>
    <property type="match status" value="2"/>
</dbReference>
<feature type="binding site" evidence="8">
    <location>
        <position position="447"/>
    </location>
    <ligand>
        <name>Ca(2+)</name>
        <dbReference type="ChEBI" id="CHEBI:29108"/>
    </ligand>
</feature>
<dbReference type="SMART" id="SM00460">
    <property type="entry name" value="TGc"/>
    <property type="match status" value="1"/>
</dbReference>
<comment type="similarity">
    <text evidence="1">Belongs to the transglutaminase superfamily. Transglutaminase family.</text>
</comment>
<evidence type="ECO:0000256" key="4">
    <source>
        <dbReference type="ARBA" id="ARBA00022837"/>
    </source>
</evidence>
<feature type="active site" evidence="7">
    <location>
        <position position="359"/>
    </location>
</feature>
<dbReference type="Gene3D" id="3.90.260.10">
    <property type="entry name" value="Transglutaminase-like"/>
    <property type="match status" value="1"/>
</dbReference>
<dbReference type="KEGG" id="gsh:117345704"/>
<dbReference type="Pfam" id="PF00868">
    <property type="entry name" value="Transglut_N"/>
    <property type="match status" value="1"/>
</dbReference>
<dbReference type="InterPro" id="IPR002931">
    <property type="entry name" value="Transglutaminase-like"/>
</dbReference>
<feature type="binding site" evidence="8">
    <location>
        <position position="452"/>
    </location>
    <ligand>
        <name>Ca(2+)</name>
        <dbReference type="ChEBI" id="CHEBI:29108"/>
    </ligand>
</feature>
<dbReference type="InterPro" id="IPR001102">
    <property type="entry name" value="Transglutaminase_N"/>
</dbReference>
<dbReference type="PANTHER" id="PTHR11590">
    <property type="entry name" value="PROTEIN-GLUTAMINE GAMMA-GLUTAMYLTRANSFERASE"/>
    <property type="match status" value="1"/>
</dbReference>
<dbReference type="InterPro" id="IPR013783">
    <property type="entry name" value="Ig-like_fold"/>
</dbReference>
<reference evidence="12" key="1">
    <citation type="submission" date="2025-08" db="UniProtKB">
        <authorList>
            <consortium name="RefSeq"/>
        </authorList>
    </citation>
    <scope>IDENTIFICATION</scope>
</reference>
<keyword evidence="2" id="KW-0808">Transferase</keyword>
<dbReference type="FunFam" id="2.60.40.10:FF:000278">
    <property type="entry name" value="Protein-glutamine gamma-glutamyltransferase 2"/>
    <property type="match status" value="1"/>
</dbReference>
<dbReference type="InterPro" id="IPR014756">
    <property type="entry name" value="Ig_E-set"/>
</dbReference>
<feature type="domain" description="Transglutaminase-like" evidence="10">
    <location>
        <begin position="269"/>
        <end position="362"/>
    </location>
</feature>
<name>A0A6P8NNK0_GEOSA</name>
<feature type="region of interest" description="Disordered" evidence="9">
    <location>
        <begin position="474"/>
        <end position="510"/>
    </location>
</feature>
<dbReference type="InterPro" id="IPR050779">
    <property type="entry name" value="Transglutaminase"/>
</dbReference>
<dbReference type="Gene3D" id="2.60.40.10">
    <property type="entry name" value="Immunoglobulins"/>
    <property type="match status" value="3"/>
</dbReference>
<dbReference type="InterPro" id="IPR013808">
    <property type="entry name" value="Transglutaminase_AS"/>
</dbReference>
<dbReference type="GeneID" id="117345704"/>
<sequence>MAQGLEVAGSDLQCYKNNLKHHTADISTKRLILRRGALFTIKLQFQAGGYLEGSNQIAFTVEIGPWPDEASGRKVTFYLASSTKPKSWSAVLESKGPNSMLISIFIPGNAIIGQYSLKVHVFTKNTPISYLLGRFDVLFNPWSPEDDVYLADDKQRDEYVLNEYGFVYQGNENRINPCAWNFGQFEEDILDICLKLLDKNLNFTQDAFKDMARRNDPVYVSRVVCAMINCNDDAGVLEGNWSGKFDNGVSPSVWNGSVTILRDWYAKDCQPVRYGQCWVYAAVMCTVMRCLGIPSRVITNFNSAHDSNANLFIENFIDNTGKKIQGISRDSIWNFHVWTECWMERRDLPPNYGGWQVLDPTPQERSNGIFCCGPASVKAIKEGDIQFGYDAPFVFAMVNADRITWVASAWGQEKYLCEPHSIGTKISTKCVGCDEREEVTDRYKHPEGSQLERKIFEKAVANLKQIRHSNAVRSLRPSSERMANIGSRSVSPAANSEVTHDQNKPQPNRPLSDAQIFLRFRLTKSPQIGENICLVLVAANLGFDSKKIKLHLSGQSMQHEGIPLQQFWKNSMYVDLGPSEEKNIEYTIPYSMYGKSLDDNNLIQVIAVGEDNQSWKKLLVVKDIDLETPPVLINVRGQAVVNQQLPVEFMCTNPLFEPVDNCELVIEGNGLLKRVMAMGVRPMKPRETIMIPVMIHPFKFGTKHLQANFSCNKFKNCKGYKNIVVACHGV</sequence>
<dbReference type="SUPFAM" id="SSF54001">
    <property type="entry name" value="Cysteine proteinases"/>
    <property type="match status" value="1"/>
</dbReference>
<evidence type="ECO:0000256" key="2">
    <source>
        <dbReference type="ARBA" id="ARBA00022679"/>
    </source>
</evidence>
<dbReference type="Pfam" id="PF01841">
    <property type="entry name" value="Transglut_core"/>
    <property type="match status" value="1"/>
</dbReference>
<evidence type="ECO:0000313" key="12">
    <source>
        <dbReference type="RefSeq" id="XP_033770650.1"/>
    </source>
</evidence>
<protein>
    <recommendedName>
        <fullName evidence="6">protein-glutamine gamma-glutamyltransferase</fullName>
        <ecNumber evidence="6">2.3.2.13</ecNumber>
    </recommendedName>
</protein>
<evidence type="ECO:0000313" key="11">
    <source>
        <dbReference type="Proteomes" id="UP000515159"/>
    </source>
</evidence>
<dbReference type="FunCoup" id="A0A6P8NNK0">
    <property type="interactions" value="521"/>
</dbReference>
<evidence type="ECO:0000256" key="7">
    <source>
        <dbReference type="PIRSR" id="PIRSR000459-1"/>
    </source>
</evidence>
<dbReference type="EC" id="2.3.2.13" evidence="6"/>
<dbReference type="RefSeq" id="XP_033770650.1">
    <property type="nucleotide sequence ID" value="XM_033914759.1"/>
</dbReference>
<dbReference type="Pfam" id="PF00927">
    <property type="entry name" value="Transglut_C"/>
    <property type="match status" value="2"/>
</dbReference>
<feature type="binding site" evidence="8">
    <location>
        <position position="399"/>
    </location>
    <ligand>
        <name>Ca(2+)</name>
        <dbReference type="ChEBI" id="CHEBI:29108"/>
    </ligand>
</feature>
<dbReference type="InterPro" id="IPR008958">
    <property type="entry name" value="Transglutaminase_C"/>
</dbReference>
<dbReference type="SUPFAM" id="SSF81296">
    <property type="entry name" value="E set domains"/>
    <property type="match status" value="1"/>
</dbReference>